<comment type="caution">
    <text evidence="2">The sequence shown here is derived from an EMBL/GenBank/DDBJ whole genome shotgun (WGS) entry which is preliminary data.</text>
</comment>
<dbReference type="EMBL" id="JADEXN010000055">
    <property type="protein sequence ID" value="MBE9040094.1"/>
    <property type="molecule type" value="Genomic_DNA"/>
</dbReference>
<keyword evidence="1" id="KW-0472">Membrane</keyword>
<feature type="transmembrane region" description="Helical" evidence="1">
    <location>
        <begin position="59"/>
        <end position="76"/>
    </location>
</feature>
<keyword evidence="3" id="KW-1185">Reference proteome</keyword>
<proteinExistence type="predicted"/>
<gene>
    <name evidence="2" type="ORF">IQ235_04715</name>
</gene>
<evidence type="ECO:0000313" key="2">
    <source>
        <dbReference type="EMBL" id="MBE9040094.1"/>
    </source>
</evidence>
<protein>
    <submittedName>
        <fullName evidence="2">Uncharacterized protein</fullName>
    </submittedName>
</protein>
<evidence type="ECO:0000256" key="1">
    <source>
        <dbReference type="SAM" id="Phobius"/>
    </source>
</evidence>
<sequence>MTRFEFYLRAVGHRLIGTFGLILLWRYLWPTIYHTLEALARQDGTLFGLFLLQDLNNQFWQVLFLIFLTLWFYRYTDGFFREWYIARLKLHEATVAAVRWTIVMLWHLLYPIVLSLMMFWLLKHYTEVPAWLKLTTAWIFFFVALGRGWYYPDNKIAQIAFRLSFS</sequence>
<accession>A0A928VV61</accession>
<organism evidence="2 3">
    <name type="scientific">Zarconia navalis LEGE 11467</name>
    <dbReference type="NCBI Taxonomy" id="1828826"/>
    <lineage>
        <taxon>Bacteria</taxon>
        <taxon>Bacillati</taxon>
        <taxon>Cyanobacteriota</taxon>
        <taxon>Cyanophyceae</taxon>
        <taxon>Oscillatoriophycideae</taxon>
        <taxon>Oscillatoriales</taxon>
        <taxon>Oscillatoriales incertae sedis</taxon>
        <taxon>Zarconia</taxon>
        <taxon>Zarconia navalis</taxon>
    </lineage>
</organism>
<feature type="transmembrane region" description="Helical" evidence="1">
    <location>
        <begin position="128"/>
        <end position="150"/>
    </location>
</feature>
<dbReference type="Proteomes" id="UP000621799">
    <property type="component" value="Unassembled WGS sequence"/>
</dbReference>
<feature type="transmembrane region" description="Helical" evidence="1">
    <location>
        <begin position="12"/>
        <end position="29"/>
    </location>
</feature>
<feature type="transmembrane region" description="Helical" evidence="1">
    <location>
        <begin position="97"/>
        <end position="122"/>
    </location>
</feature>
<name>A0A928VV61_9CYAN</name>
<keyword evidence="1" id="KW-0812">Transmembrane</keyword>
<dbReference type="RefSeq" id="WP_264320352.1">
    <property type="nucleotide sequence ID" value="NZ_JADEXN010000055.1"/>
</dbReference>
<evidence type="ECO:0000313" key="3">
    <source>
        <dbReference type="Proteomes" id="UP000621799"/>
    </source>
</evidence>
<keyword evidence="1" id="KW-1133">Transmembrane helix</keyword>
<dbReference type="AlphaFoldDB" id="A0A928VV61"/>
<reference evidence="2" key="1">
    <citation type="submission" date="2020-10" db="EMBL/GenBank/DDBJ databases">
        <authorList>
            <person name="Castelo-Branco R."/>
            <person name="Eusebio N."/>
            <person name="Adriana R."/>
            <person name="Vieira A."/>
            <person name="Brugerolle De Fraissinette N."/>
            <person name="Rezende De Castro R."/>
            <person name="Schneider M.P."/>
            <person name="Vasconcelos V."/>
            <person name="Leao P.N."/>
        </authorList>
    </citation>
    <scope>NUCLEOTIDE SEQUENCE</scope>
    <source>
        <strain evidence="2">LEGE 11467</strain>
    </source>
</reference>